<dbReference type="OrthoDB" id="520489at2759"/>
<feature type="compositionally biased region" description="Low complexity" evidence="1">
    <location>
        <begin position="286"/>
        <end position="330"/>
    </location>
</feature>
<name>A0A2P6VFU2_9CHLO</name>
<feature type="compositionally biased region" description="Low complexity" evidence="1">
    <location>
        <begin position="724"/>
        <end position="743"/>
    </location>
</feature>
<gene>
    <name evidence="2" type="ORF">C2E20_3604</name>
</gene>
<feature type="region of interest" description="Disordered" evidence="1">
    <location>
        <begin position="276"/>
        <end position="346"/>
    </location>
</feature>
<evidence type="ECO:0000256" key="1">
    <source>
        <dbReference type="SAM" id="MobiDB-lite"/>
    </source>
</evidence>
<dbReference type="EMBL" id="LHPF02000008">
    <property type="protein sequence ID" value="PSC72966.1"/>
    <property type="molecule type" value="Genomic_DNA"/>
</dbReference>
<dbReference type="Proteomes" id="UP000239649">
    <property type="component" value="Unassembled WGS sequence"/>
</dbReference>
<feature type="region of interest" description="Disordered" evidence="1">
    <location>
        <begin position="723"/>
        <end position="750"/>
    </location>
</feature>
<keyword evidence="3" id="KW-1185">Reference proteome</keyword>
<accession>A0A2P6VFU2</accession>
<sequence length="787" mass="80742">MAFWDLDPDLFGVAGTGDVTRRALDLVQAGDIDGLAAVLTASTVAGVKQSCLSLAAYLGALEPLRVLLERGAAEAEGSAELSCLAELLHVVAPQSPADRALLGTPAVAIAACRLHVEALDLLLRHCTVLPGVGDEARGSLPLLPYWAAGLSADAADSPAALAVLRRLLAAGADPLQSHVVPHPAAGTGVARGLVRGRNGHIASFLLTCSSPALLGAAVQHVLAGCAEGRRAELSPSDVAVMLVAARLAGLEAESDALAAQAVSQGTCFPIADNAERGERASGSTQRRAAAAHCRAAAAVHGPRSASASPSRSSGPSSSGAGPSSGGTRPPWFHMSPWDPDHSPSRGERRAWLLEQSLRRRWHQAQPGGAAAAGADGAGTGAAAAAAAAGDLVEAGWEEEVELPSASASQRQQHLRAQLVADAAAHGLNDVLALLLGQGASPSAKVMWVPDPQPPGASGIPATLPPPTGMRCPLALAAAGGHASTMAQLLHHGALPDLSVLRHAVWSMNAEGVAGLLKLWTGSPPRISPSSYAEAALHCPILLLLHRHLELTWVAAARAAAATVPSSASLSALNTMSAALSRTAGGLWETNAPAAALAGPPVVPPAHHGWMIAAAKRAAPELASLEASAVSIMDALHTAGYRIHIYRDMCGRGADGVWRMGRMEGLQPDELEKLRVRGRNRLVWDAYCRLAWSRATHKRFHPRFRAAAAELLLVARCGETKLEAQAESGEGAGSSRRAARRGASSDGGAGSESAASVAVAALGRLPQELVDRIIAEAAYPLSNWVHAG</sequence>
<protein>
    <recommendedName>
        <fullName evidence="4">Ankyrin repeat</fullName>
    </recommendedName>
</protein>
<dbReference type="Gene3D" id="1.25.40.20">
    <property type="entry name" value="Ankyrin repeat-containing domain"/>
    <property type="match status" value="1"/>
</dbReference>
<evidence type="ECO:0000313" key="2">
    <source>
        <dbReference type="EMBL" id="PSC72966.1"/>
    </source>
</evidence>
<reference evidence="2 3" key="1">
    <citation type="journal article" date="2018" name="Plant J.">
        <title>Genome sequences of Chlorella sorokiniana UTEX 1602 and Micractinium conductrix SAG 241.80: implications to maltose excretion by a green alga.</title>
        <authorList>
            <person name="Arriola M.B."/>
            <person name="Velmurugan N."/>
            <person name="Zhang Y."/>
            <person name="Plunkett M.H."/>
            <person name="Hondzo H."/>
            <person name="Barney B.M."/>
        </authorList>
    </citation>
    <scope>NUCLEOTIDE SEQUENCE [LARGE SCALE GENOMIC DNA]</scope>
    <source>
        <strain evidence="2 3">SAG 241.80</strain>
    </source>
</reference>
<proteinExistence type="predicted"/>
<evidence type="ECO:0008006" key="4">
    <source>
        <dbReference type="Google" id="ProtNLM"/>
    </source>
</evidence>
<evidence type="ECO:0000313" key="3">
    <source>
        <dbReference type="Proteomes" id="UP000239649"/>
    </source>
</evidence>
<dbReference type="SUPFAM" id="SSF48403">
    <property type="entry name" value="Ankyrin repeat"/>
    <property type="match status" value="1"/>
</dbReference>
<dbReference type="InterPro" id="IPR036770">
    <property type="entry name" value="Ankyrin_rpt-contain_sf"/>
</dbReference>
<comment type="caution">
    <text evidence="2">The sequence shown here is derived from an EMBL/GenBank/DDBJ whole genome shotgun (WGS) entry which is preliminary data.</text>
</comment>
<dbReference type="AlphaFoldDB" id="A0A2P6VFU2"/>
<organism evidence="2 3">
    <name type="scientific">Micractinium conductrix</name>
    <dbReference type="NCBI Taxonomy" id="554055"/>
    <lineage>
        <taxon>Eukaryota</taxon>
        <taxon>Viridiplantae</taxon>
        <taxon>Chlorophyta</taxon>
        <taxon>core chlorophytes</taxon>
        <taxon>Trebouxiophyceae</taxon>
        <taxon>Chlorellales</taxon>
        <taxon>Chlorellaceae</taxon>
        <taxon>Chlorella clade</taxon>
        <taxon>Micractinium</taxon>
    </lineage>
</organism>